<organism evidence="1 2">
    <name type="scientific">Periconia macrospinosa</name>
    <dbReference type="NCBI Taxonomy" id="97972"/>
    <lineage>
        <taxon>Eukaryota</taxon>
        <taxon>Fungi</taxon>
        <taxon>Dikarya</taxon>
        <taxon>Ascomycota</taxon>
        <taxon>Pezizomycotina</taxon>
        <taxon>Dothideomycetes</taxon>
        <taxon>Pleosporomycetidae</taxon>
        <taxon>Pleosporales</taxon>
        <taxon>Massarineae</taxon>
        <taxon>Periconiaceae</taxon>
        <taxon>Periconia</taxon>
    </lineage>
</organism>
<dbReference type="PROSITE" id="PS51257">
    <property type="entry name" value="PROKAR_LIPOPROTEIN"/>
    <property type="match status" value="1"/>
</dbReference>
<gene>
    <name evidence="1" type="ORF">DM02DRAFT_611995</name>
</gene>
<dbReference type="EMBL" id="KZ805328">
    <property type="protein sequence ID" value="PVI03694.1"/>
    <property type="molecule type" value="Genomic_DNA"/>
</dbReference>
<evidence type="ECO:0000313" key="2">
    <source>
        <dbReference type="Proteomes" id="UP000244855"/>
    </source>
</evidence>
<name>A0A2V1E213_9PLEO</name>
<sequence length="59" mass="6414">MSLRANGITSLSLHTHLGVSCIAPTSPRDTVPNNKRWLMCSLQGSILCCIRLTGFTINI</sequence>
<evidence type="ECO:0000313" key="1">
    <source>
        <dbReference type="EMBL" id="PVI03694.1"/>
    </source>
</evidence>
<protein>
    <submittedName>
        <fullName evidence="1">Uncharacterized protein</fullName>
    </submittedName>
</protein>
<dbReference type="Proteomes" id="UP000244855">
    <property type="component" value="Unassembled WGS sequence"/>
</dbReference>
<keyword evidence="2" id="KW-1185">Reference proteome</keyword>
<dbReference type="AlphaFoldDB" id="A0A2V1E213"/>
<proteinExistence type="predicted"/>
<reference evidence="1 2" key="1">
    <citation type="journal article" date="2018" name="Sci. Rep.">
        <title>Comparative genomics provides insights into the lifestyle and reveals functional heterogeneity of dark septate endophytic fungi.</title>
        <authorList>
            <person name="Knapp D.G."/>
            <person name="Nemeth J.B."/>
            <person name="Barry K."/>
            <person name="Hainaut M."/>
            <person name="Henrissat B."/>
            <person name="Johnson J."/>
            <person name="Kuo A."/>
            <person name="Lim J.H.P."/>
            <person name="Lipzen A."/>
            <person name="Nolan M."/>
            <person name="Ohm R.A."/>
            <person name="Tamas L."/>
            <person name="Grigoriev I.V."/>
            <person name="Spatafora J.W."/>
            <person name="Nagy L.G."/>
            <person name="Kovacs G.M."/>
        </authorList>
    </citation>
    <scope>NUCLEOTIDE SEQUENCE [LARGE SCALE GENOMIC DNA]</scope>
    <source>
        <strain evidence="1 2">DSE2036</strain>
    </source>
</reference>
<accession>A0A2V1E213</accession>